<dbReference type="GO" id="GO:0045493">
    <property type="term" value="P:xylan catabolic process"/>
    <property type="evidence" value="ECO:0007669"/>
    <property type="project" value="InterPro"/>
</dbReference>
<feature type="domain" description="Alpha glucuronidase N-terminal" evidence="2">
    <location>
        <begin position="49"/>
        <end position="131"/>
    </location>
</feature>
<evidence type="ECO:0000313" key="3">
    <source>
        <dbReference type="EMBL" id="SHM99438.1"/>
    </source>
</evidence>
<dbReference type="InterPro" id="IPR032287">
    <property type="entry name" value="DUF4838"/>
</dbReference>
<keyword evidence="4" id="KW-1185">Reference proteome</keyword>
<dbReference type="AlphaFoldDB" id="A0A1M7N785"/>
<proteinExistence type="predicted"/>
<dbReference type="Proteomes" id="UP000184513">
    <property type="component" value="Unassembled WGS sequence"/>
</dbReference>
<dbReference type="SUPFAM" id="SSF55545">
    <property type="entry name" value="beta-N-acetylhexosaminidase-like domain"/>
    <property type="match status" value="1"/>
</dbReference>
<dbReference type="InterPro" id="IPR005154">
    <property type="entry name" value="Glyco_hydro_67_aGlcAse_N"/>
</dbReference>
<dbReference type="OrthoDB" id="1099022at2"/>
<dbReference type="GO" id="GO:0046559">
    <property type="term" value="F:alpha-glucuronidase activity"/>
    <property type="evidence" value="ECO:0007669"/>
    <property type="project" value="InterPro"/>
</dbReference>
<dbReference type="RefSeq" id="WP_073094359.1">
    <property type="nucleotide sequence ID" value="NZ_FRCY01000005.1"/>
</dbReference>
<evidence type="ECO:0000259" key="2">
    <source>
        <dbReference type="Pfam" id="PF03648"/>
    </source>
</evidence>
<reference evidence="3 4" key="1">
    <citation type="submission" date="2016-11" db="EMBL/GenBank/DDBJ databases">
        <authorList>
            <person name="Jaros S."/>
            <person name="Januszkiewicz K."/>
            <person name="Wedrychowicz H."/>
        </authorList>
    </citation>
    <scope>NUCLEOTIDE SEQUENCE [LARGE SCALE GENOMIC DNA]</scope>
    <source>
        <strain evidence="3 4">CGMCC 1.6102</strain>
    </source>
</reference>
<organism evidence="3 4">
    <name type="scientific">Cyclobacterium lianum</name>
    <dbReference type="NCBI Taxonomy" id="388280"/>
    <lineage>
        <taxon>Bacteria</taxon>
        <taxon>Pseudomonadati</taxon>
        <taxon>Bacteroidota</taxon>
        <taxon>Cytophagia</taxon>
        <taxon>Cytophagales</taxon>
        <taxon>Cyclobacteriaceae</taxon>
        <taxon>Cyclobacterium</taxon>
    </lineage>
</organism>
<name>A0A1M7N785_9BACT</name>
<dbReference type="Gene3D" id="3.30.379.10">
    <property type="entry name" value="Chitobiase/beta-hexosaminidase domain 2-like"/>
    <property type="match status" value="1"/>
</dbReference>
<dbReference type="InterPro" id="IPR029018">
    <property type="entry name" value="Hex-like_dom2"/>
</dbReference>
<protein>
    <submittedName>
        <fullName evidence="3">Glycosyl hydrolase family 67 N-terminus</fullName>
    </submittedName>
</protein>
<dbReference type="PANTHER" id="PTHR47406:SF2">
    <property type="entry name" value="ALPHA GLUCURONIDASE N-TERMINAL DOMAIN-CONTAINING PROTEIN"/>
    <property type="match status" value="1"/>
</dbReference>
<sequence length="628" mass="71667">MYAKVTHFTIIYLLVAVYTGGMSLAQDLGLVEKGKSEYQIVLPEDAAVQEIQAAKVLQDYLHRISDATIPVHHDDGSISELEILIGKVNRPEVDGLSLEELGREGYYIGTRGRKLIILGGPEKGVIYGVYAFLENYLGCKKFTSEVDHIPRQSTIHLGQIDEMEIPVFSYREVFYNDVYDPEFMDWHRLHSFSGKGSSPIAWGYWVHTFHQLLNPEEYGESHPEYFSYYDGKRHAGLVPSWDGKSVQPEAQLCLTNPDVLEIVCENLQKAIDENPEAKYWSVSQNDNVNYCRCEHCAALDAQHAAFAPEEKMYKTHGSEYPALGMGSMLTFVNKVAERFPDKIISTLAYQYTRVPPKELVPADNVNIMLCSIESTRNEPLESGDPAFSEDLKGWGKLTDNILVWDYNIQFSNLISPFPNLRTLQPNIRFLKENRVSAVFAQGNIQSGGEFAALRAYLLTKLVNDPEVDLEKEMTDFLLAYYGQAAGHIKAYINLLHDHNKGFTGRKLSIFGSPEEEQDSFLTPDLIQAYNGIFEKAEWSVRNYPDQLERVRSARLPVSYAMLEIEKENEAEQWEMLDSGAKRKLPKEISELLYDFIYHCFRTDVSRLSEWHTPPKEYLEKYSMVSSKD</sequence>
<dbReference type="Pfam" id="PF03648">
    <property type="entry name" value="Glyco_hydro_67N"/>
    <property type="match status" value="1"/>
</dbReference>
<evidence type="ECO:0000256" key="1">
    <source>
        <dbReference type="ARBA" id="ARBA00022801"/>
    </source>
</evidence>
<keyword evidence="1 3" id="KW-0378">Hydrolase</keyword>
<dbReference type="STRING" id="388280.SAMN04488057_105106"/>
<dbReference type="EMBL" id="FRCY01000005">
    <property type="protein sequence ID" value="SHM99438.1"/>
    <property type="molecule type" value="Genomic_DNA"/>
</dbReference>
<dbReference type="Pfam" id="PF16126">
    <property type="entry name" value="DUF4838"/>
    <property type="match status" value="1"/>
</dbReference>
<accession>A0A1M7N785</accession>
<gene>
    <name evidence="3" type="ORF">SAMN04488057_105106</name>
</gene>
<evidence type="ECO:0000313" key="4">
    <source>
        <dbReference type="Proteomes" id="UP000184513"/>
    </source>
</evidence>
<dbReference type="PANTHER" id="PTHR47406">
    <property type="entry name" value="COAGULATION FACTOR 5/8 TYPE, C-TERMINAL"/>
    <property type="match status" value="1"/>
</dbReference>